<name>A0A5C3QJF6_9AGAR</name>
<dbReference type="STRING" id="1884261.A0A5C3QJF6"/>
<protein>
    <submittedName>
        <fullName evidence="3">Uncharacterized protein</fullName>
    </submittedName>
</protein>
<dbReference type="GO" id="GO:0005634">
    <property type="term" value="C:nucleus"/>
    <property type="evidence" value="ECO:0007669"/>
    <property type="project" value="TreeGrafter"/>
</dbReference>
<feature type="region of interest" description="Disordered" evidence="2">
    <location>
        <begin position="1"/>
        <end position="58"/>
    </location>
</feature>
<dbReference type="Pfam" id="PF10521">
    <property type="entry name" value="Tti2"/>
    <property type="match status" value="1"/>
</dbReference>
<dbReference type="PANTHER" id="PTHR32226:SF2">
    <property type="entry name" value="TELO2-INTERACTING PROTEIN 2"/>
    <property type="match status" value="1"/>
</dbReference>
<keyword evidence="4" id="KW-1185">Reference proteome</keyword>
<dbReference type="GO" id="GO:0110078">
    <property type="term" value="C:TTT Hsp90 cochaperone complex"/>
    <property type="evidence" value="ECO:0007669"/>
    <property type="project" value="InterPro"/>
</dbReference>
<gene>
    <name evidence="3" type="ORF">BDV98DRAFT_572736</name>
</gene>
<feature type="compositionally biased region" description="Basic and acidic residues" evidence="2">
    <location>
        <begin position="37"/>
        <end position="52"/>
    </location>
</feature>
<dbReference type="GO" id="GO:0005829">
    <property type="term" value="C:cytosol"/>
    <property type="evidence" value="ECO:0007669"/>
    <property type="project" value="TreeGrafter"/>
</dbReference>
<dbReference type="InterPro" id="IPR016024">
    <property type="entry name" value="ARM-type_fold"/>
</dbReference>
<evidence type="ECO:0000313" key="4">
    <source>
        <dbReference type="Proteomes" id="UP000305067"/>
    </source>
</evidence>
<reference evidence="3 4" key="1">
    <citation type="journal article" date="2019" name="Nat. Ecol. Evol.">
        <title>Megaphylogeny resolves global patterns of mushroom evolution.</title>
        <authorList>
            <person name="Varga T."/>
            <person name="Krizsan K."/>
            <person name="Foldi C."/>
            <person name="Dima B."/>
            <person name="Sanchez-Garcia M."/>
            <person name="Sanchez-Ramirez S."/>
            <person name="Szollosi G.J."/>
            <person name="Szarkandi J.G."/>
            <person name="Papp V."/>
            <person name="Albert L."/>
            <person name="Andreopoulos W."/>
            <person name="Angelini C."/>
            <person name="Antonin V."/>
            <person name="Barry K.W."/>
            <person name="Bougher N.L."/>
            <person name="Buchanan P."/>
            <person name="Buyck B."/>
            <person name="Bense V."/>
            <person name="Catcheside P."/>
            <person name="Chovatia M."/>
            <person name="Cooper J."/>
            <person name="Damon W."/>
            <person name="Desjardin D."/>
            <person name="Finy P."/>
            <person name="Geml J."/>
            <person name="Haridas S."/>
            <person name="Hughes K."/>
            <person name="Justo A."/>
            <person name="Karasinski D."/>
            <person name="Kautmanova I."/>
            <person name="Kiss B."/>
            <person name="Kocsube S."/>
            <person name="Kotiranta H."/>
            <person name="LaButti K.M."/>
            <person name="Lechner B.E."/>
            <person name="Liimatainen K."/>
            <person name="Lipzen A."/>
            <person name="Lukacs Z."/>
            <person name="Mihaltcheva S."/>
            <person name="Morgado L.N."/>
            <person name="Niskanen T."/>
            <person name="Noordeloos M.E."/>
            <person name="Ohm R.A."/>
            <person name="Ortiz-Santana B."/>
            <person name="Ovrebo C."/>
            <person name="Racz N."/>
            <person name="Riley R."/>
            <person name="Savchenko A."/>
            <person name="Shiryaev A."/>
            <person name="Soop K."/>
            <person name="Spirin V."/>
            <person name="Szebenyi C."/>
            <person name="Tomsovsky M."/>
            <person name="Tulloss R.E."/>
            <person name="Uehling J."/>
            <person name="Grigoriev I.V."/>
            <person name="Vagvolgyi C."/>
            <person name="Papp T."/>
            <person name="Martin F.M."/>
            <person name="Miettinen O."/>
            <person name="Hibbett D.S."/>
            <person name="Nagy L.G."/>
        </authorList>
    </citation>
    <scope>NUCLEOTIDE SEQUENCE [LARGE SCALE GENOMIC DNA]</scope>
    <source>
        <strain evidence="3 4">CBS 309.79</strain>
    </source>
</reference>
<dbReference type="InterPro" id="IPR018870">
    <property type="entry name" value="Tti2"/>
</dbReference>
<dbReference type="SUPFAM" id="SSF48371">
    <property type="entry name" value="ARM repeat"/>
    <property type="match status" value="1"/>
</dbReference>
<evidence type="ECO:0000256" key="2">
    <source>
        <dbReference type="SAM" id="MobiDB-lite"/>
    </source>
</evidence>
<evidence type="ECO:0000256" key="1">
    <source>
        <dbReference type="ARBA" id="ARBA00034736"/>
    </source>
</evidence>
<dbReference type="OrthoDB" id="6417021at2759"/>
<sequence length="513" mass="56618">MPVIEEICDSEESFRPSPPSKRPQINLSDLPSVPSTFRHDPTLSHDDADLNHSDPAGVDLDKWKADAERTLLEVRDLVRNIREKTGGYGQGMSAEEEEDASTVYFAAQFDNGTQAWVNEQSSLYAQEILRSYTPPPTSLLHALLSTHLRPLFIAHPHPNLSSTGRKRQGQSQGQNTDHYYSEQTWKDHPGVGSVLSWCVRSMQADQYESLWPLLLPPLMAFLDDYQLPYRLEGTRIVDAFLDTVPRELVRRTGVGEVFYTAMSKSTQLLSDPLTPGLLSATIPALLRLIDLTTTTTTTTRPITSGSVLGSKATKPEAERFTKLCKLLGEHIIGHVWVYASENVDVMRATTDVLPGVVGALGVGGVRYLKAIIPQLLHTLSPPTPVPSSLQISTLVALQATFRTCAPRIARWRETILAGLARAWVLLCEPAPPREKEREAGLEKEKARQTEALREKKRGRETVKAELVKTCLVLKEVCEREGGPGVKVEYDRLMGLDAGMFAGLLGRDGGVVVG</sequence>
<dbReference type="Proteomes" id="UP000305067">
    <property type="component" value="Unassembled WGS sequence"/>
</dbReference>
<proteinExistence type="inferred from homology"/>
<dbReference type="AlphaFoldDB" id="A0A5C3QJF6"/>
<accession>A0A5C3QJF6</accession>
<evidence type="ECO:0000313" key="3">
    <source>
        <dbReference type="EMBL" id="TFK98473.1"/>
    </source>
</evidence>
<dbReference type="EMBL" id="ML178839">
    <property type="protein sequence ID" value="TFK98473.1"/>
    <property type="molecule type" value="Genomic_DNA"/>
</dbReference>
<feature type="compositionally biased region" description="Acidic residues" evidence="2">
    <location>
        <begin position="1"/>
        <end position="11"/>
    </location>
</feature>
<feature type="compositionally biased region" description="Polar residues" evidence="2">
    <location>
        <begin position="23"/>
        <end position="35"/>
    </location>
</feature>
<dbReference type="PANTHER" id="PTHR32226">
    <property type="entry name" value="TELO2-INTERACTING PROTEIN 2"/>
    <property type="match status" value="1"/>
</dbReference>
<comment type="similarity">
    <text evidence="1">Belongs to the TTI2 family.</text>
</comment>
<feature type="region of interest" description="Disordered" evidence="2">
    <location>
        <begin position="435"/>
        <end position="455"/>
    </location>
</feature>
<organism evidence="3 4">
    <name type="scientific">Pterulicium gracile</name>
    <dbReference type="NCBI Taxonomy" id="1884261"/>
    <lineage>
        <taxon>Eukaryota</taxon>
        <taxon>Fungi</taxon>
        <taxon>Dikarya</taxon>
        <taxon>Basidiomycota</taxon>
        <taxon>Agaricomycotina</taxon>
        <taxon>Agaricomycetes</taxon>
        <taxon>Agaricomycetidae</taxon>
        <taxon>Agaricales</taxon>
        <taxon>Pleurotineae</taxon>
        <taxon>Pterulaceae</taxon>
        <taxon>Pterulicium</taxon>
    </lineage>
</organism>